<proteinExistence type="predicted"/>
<organism evidence="3 4">
    <name type="scientific">Aspergillus calidoustus</name>
    <dbReference type="NCBI Taxonomy" id="454130"/>
    <lineage>
        <taxon>Eukaryota</taxon>
        <taxon>Fungi</taxon>
        <taxon>Dikarya</taxon>
        <taxon>Ascomycota</taxon>
        <taxon>Pezizomycotina</taxon>
        <taxon>Eurotiomycetes</taxon>
        <taxon>Eurotiomycetidae</taxon>
        <taxon>Eurotiales</taxon>
        <taxon>Aspergillaceae</taxon>
        <taxon>Aspergillus</taxon>
        <taxon>Aspergillus subgen. Nidulantes</taxon>
    </lineage>
</organism>
<dbReference type="Pfam" id="PF00170">
    <property type="entry name" value="bZIP_1"/>
    <property type="match status" value="1"/>
</dbReference>
<accession>A0A0U5FN11</accession>
<sequence>MAQHGTAGSSLGTYGDESLTCSTFAARYLSSSSTGKETGNASRSACLGSDKNRGIVDELALEFDDDLRFFSSLYTTPRRTPSGDDTICFSPPSNPLSSPPGSICAANQGSSKADNTEGFSSGDLAYTSKVSKRQAQNREAQRRFRERREQERAHLLGLLQKLGAENSKITNVLSQMREKYLALEARAKQLQTEGEILRRWRQEIMCSMAGLIQHPNLADEVLEAVASSCSYDCWRRGIQRTRAFIVMQTLASLFAGVEEGNLSITVDGGDGGGEGASGQLDNIEMGISHTEN</sequence>
<dbReference type="PROSITE" id="PS00036">
    <property type="entry name" value="BZIP_BASIC"/>
    <property type="match status" value="1"/>
</dbReference>
<dbReference type="OrthoDB" id="4516211at2759"/>
<dbReference type="InterPro" id="IPR004827">
    <property type="entry name" value="bZIP"/>
</dbReference>
<name>A0A0U5FN11_ASPCI</name>
<evidence type="ECO:0000259" key="2">
    <source>
        <dbReference type="PROSITE" id="PS50217"/>
    </source>
</evidence>
<keyword evidence="1" id="KW-0175">Coiled coil</keyword>
<protein>
    <recommendedName>
        <fullName evidence="2">BZIP domain-containing protein</fullName>
    </recommendedName>
</protein>
<dbReference type="SMART" id="SM00338">
    <property type="entry name" value="BRLZ"/>
    <property type="match status" value="1"/>
</dbReference>
<evidence type="ECO:0000256" key="1">
    <source>
        <dbReference type="SAM" id="Coils"/>
    </source>
</evidence>
<evidence type="ECO:0000313" key="3">
    <source>
        <dbReference type="EMBL" id="CEL00897.1"/>
    </source>
</evidence>
<dbReference type="InterPro" id="IPR046347">
    <property type="entry name" value="bZIP_sf"/>
</dbReference>
<feature type="coiled-coil region" evidence="1">
    <location>
        <begin position="159"/>
        <end position="193"/>
    </location>
</feature>
<dbReference type="EMBL" id="CDMC01000001">
    <property type="protein sequence ID" value="CEL00897.1"/>
    <property type="molecule type" value="Genomic_DNA"/>
</dbReference>
<keyword evidence="4" id="KW-1185">Reference proteome</keyword>
<evidence type="ECO:0000313" key="4">
    <source>
        <dbReference type="Proteomes" id="UP000054771"/>
    </source>
</evidence>
<dbReference type="GO" id="GO:0003700">
    <property type="term" value="F:DNA-binding transcription factor activity"/>
    <property type="evidence" value="ECO:0007669"/>
    <property type="project" value="InterPro"/>
</dbReference>
<dbReference type="AlphaFoldDB" id="A0A0U5FN11"/>
<reference evidence="4" key="1">
    <citation type="journal article" date="2016" name="Genome Announc.">
        <title>Draft genome sequences of fungus Aspergillus calidoustus.</title>
        <authorList>
            <person name="Horn F."/>
            <person name="Linde J."/>
            <person name="Mattern D.J."/>
            <person name="Walther G."/>
            <person name="Guthke R."/>
            <person name="Scherlach K."/>
            <person name="Martin K."/>
            <person name="Brakhage A.A."/>
            <person name="Petzke L."/>
            <person name="Valiante V."/>
        </authorList>
    </citation>
    <scope>NUCLEOTIDE SEQUENCE [LARGE SCALE GENOMIC DNA]</scope>
    <source>
        <strain evidence="4">SF006504</strain>
    </source>
</reference>
<dbReference type="Gene3D" id="1.20.5.170">
    <property type="match status" value="1"/>
</dbReference>
<feature type="domain" description="BZIP" evidence="2">
    <location>
        <begin position="127"/>
        <end position="190"/>
    </location>
</feature>
<gene>
    <name evidence="3" type="ORF">ASPCAL00489</name>
</gene>
<dbReference type="SUPFAM" id="SSF57959">
    <property type="entry name" value="Leucine zipper domain"/>
    <property type="match status" value="1"/>
</dbReference>
<dbReference type="Proteomes" id="UP000054771">
    <property type="component" value="Unassembled WGS sequence"/>
</dbReference>
<dbReference type="PROSITE" id="PS50217">
    <property type="entry name" value="BZIP"/>
    <property type="match status" value="1"/>
</dbReference>